<reference evidence="1 2" key="1">
    <citation type="submission" date="2022-11" db="EMBL/GenBank/DDBJ databases">
        <title>Minimal conservation of predation-associated metabolite biosynthetic gene clusters underscores biosynthetic potential of Myxococcota including descriptions for ten novel species: Archangium lansinium sp. nov., Myxococcus landrumus sp. nov., Nannocystis bai.</title>
        <authorList>
            <person name="Ahearne A."/>
            <person name="Stevens C."/>
            <person name="Dowd S."/>
        </authorList>
    </citation>
    <scope>NUCLEOTIDE SEQUENCE [LARGE SCALE GENOMIC DNA]</scope>
    <source>
        <strain evidence="1 2">RJM3</strain>
    </source>
</reference>
<accession>A0ABT5F2S9</accession>
<proteinExistence type="predicted"/>
<dbReference type="EMBL" id="JAQNDO010000001">
    <property type="protein sequence ID" value="MDC0747787.1"/>
    <property type="molecule type" value="Genomic_DNA"/>
</dbReference>
<evidence type="ECO:0000313" key="2">
    <source>
        <dbReference type="Proteomes" id="UP001221411"/>
    </source>
</evidence>
<name>A0ABT5F2S9_9BACT</name>
<protein>
    <submittedName>
        <fullName evidence="1">Uncharacterized protein</fullName>
    </submittedName>
</protein>
<dbReference type="RefSeq" id="WP_271926445.1">
    <property type="nucleotide sequence ID" value="NZ_JAQNDO010000001.1"/>
</dbReference>
<evidence type="ECO:0000313" key="1">
    <source>
        <dbReference type="EMBL" id="MDC0747787.1"/>
    </source>
</evidence>
<organism evidence="1 2">
    <name type="scientific">Polyangium mundeleinium</name>
    <dbReference type="NCBI Taxonomy" id="2995306"/>
    <lineage>
        <taxon>Bacteria</taxon>
        <taxon>Pseudomonadati</taxon>
        <taxon>Myxococcota</taxon>
        <taxon>Polyangia</taxon>
        <taxon>Polyangiales</taxon>
        <taxon>Polyangiaceae</taxon>
        <taxon>Polyangium</taxon>
    </lineage>
</organism>
<sequence length="85" mass="9739">MPLKVSIATKKEDVQLSGREAETVNALLETRFDMLVMGATVMEEIHGTQIMTTARAREYAKDVHEWARAHFSDLDIEVRFEGEMR</sequence>
<keyword evidence="2" id="KW-1185">Reference proteome</keyword>
<gene>
    <name evidence="1" type="ORF">POL67_41020</name>
</gene>
<comment type="caution">
    <text evidence="1">The sequence shown here is derived from an EMBL/GenBank/DDBJ whole genome shotgun (WGS) entry which is preliminary data.</text>
</comment>
<dbReference type="Proteomes" id="UP001221411">
    <property type="component" value="Unassembled WGS sequence"/>
</dbReference>